<feature type="compositionally biased region" description="Basic and acidic residues" evidence="1">
    <location>
        <begin position="424"/>
        <end position="436"/>
    </location>
</feature>
<dbReference type="RefSeq" id="WP_054537337.1">
    <property type="nucleotide sequence ID" value="NZ_LGKP01000042.1"/>
</dbReference>
<dbReference type="AlphaFoldDB" id="A0A0N8GP59"/>
<accession>A0A0N8GP59</accession>
<feature type="region of interest" description="Disordered" evidence="1">
    <location>
        <begin position="407"/>
        <end position="459"/>
    </location>
</feature>
<proteinExistence type="predicted"/>
<dbReference type="Proteomes" id="UP000050277">
    <property type="component" value="Unassembled WGS sequence"/>
</dbReference>
<sequence length="766" mass="85533">MSQATQQISTQAPRQAIGSSFDTSAPTDTAAVLEDISFLQVGYRRDRPPVRDYWSYLPIKLRNTAPTPLHLGVYLLFARQWGLRYSSIHITDQAICAFTAFPWNKASRGKVHRAKQWLIKKGWLYCDRLGSCRRPRYTPTWGVDTTGKPLPWMYRPQERHALSQPRGRGYEAIKVPVEMIDDLIGVIDIDTGVVERYWAVPLIDLVDLGHYVRQKATPTLINLGVITKEGAYLPVPSREVLLQKALRGELTHVIENNMHTPVKFSNSGLGALQQYFPRLQSELRFVVTSPLFTSEDQERYKEIIAIQVAELERDTQTAGRVDLTLQMAEVAAISDHNQTLSPSAPVETGQATDYDKAHCSSTKIDPLIGELIDPLIGELIDPLIGSAKDEGSDQDYVDNELIRPLEREEYSVPVETKSGSWSIESHEPNQSDRPDPSMDTSAKAPKRKRKGKPIVFEKRNQGSNYQEALQLLNKKGVKFLAKKIARAVSIDIINKCITEAERQQASGYEINDFGAWVASLIRDTQSIGFAAACARRQPRKSADNDGAAHNLNTFDIRKYELGGKYAAFFGEREVVVPKPTMLPDERSINTEENSALQGTISSEDLTNSLRIMLQQAAPIASIAGDLWIDPEAWAETGDIRLCCASAAAYCEVSKYHTLIRSCVESLPGISGKVFLSWGFAKDLESAISAAELWARVSILAQEMVNGADKDLIRQTRFISKQDRIVHIGALTISVKSKLEDRLIPVFRNAFAELGIIVNIRVLMINR</sequence>
<reference evidence="2 3" key="1">
    <citation type="submission" date="2015-07" db="EMBL/GenBank/DDBJ databases">
        <title>Whole genome sequence of Herpetosiphon geysericola DSM 7119.</title>
        <authorList>
            <person name="Hemp J."/>
            <person name="Ward L.M."/>
            <person name="Pace L.A."/>
            <person name="Fischer W.W."/>
        </authorList>
    </citation>
    <scope>NUCLEOTIDE SEQUENCE [LARGE SCALE GENOMIC DNA]</scope>
    <source>
        <strain evidence="2 3">DSM 7119</strain>
    </source>
</reference>
<evidence type="ECO:0000256" key="1">
    <source>
        <dbReference type="SAM" id="MobiDB-lite"/>
    </source>
</evidence>
<organism evidence="2 3">
    <name type="scientific">Herpetosiphon geysericola</name>
    <dbReference type="NCBI Taxonomy" id="70996"/>
    <lineage>
        <taxon>Bacteria</taxon>
        <taxon>Bacillati</taxon>
        <taxon>Chloroflexota</taxon>
        <taxon>Chloroflexia</taxon>
        <taxon>Herpetosiphonales</taxon>
        <taxon>Herpetosiphonaceae</taxon>
        <taxon>Herpetosiphon</taxon>
    </lineage>
</organism>
<protein>
    <submittedName>
        <fullName evidence="2">Uncharacterized protein</fullName>
    </submittedName>
</protein>
<evidence type="ECO:0000313" key="3">
    <source>
        <dbReference type="Proteomes" id="UP000050277"/>
    </source>
</evidence>
<evidence type="ECO:0000313" key="2">
    <source>
        <dbReference type="EMBL" id="KPL79986.1"/>
    </source>
</evidence>
<dbReference type="EMBL" id="LGKP01000042">
    <property type="protein sequence ID" value="KPL79986.1"/>
    <property type="molecule type" value="Genomic_DNA"/>
</dbReference>
<dbReference type="STRING" id="70996.SE18_25715"/>
<keyword evidence="3" id="KW-1185">Reference proteome</keyword>
<gene>
    <name evidence="2" type="ORF">SE18_25715</name>
</gene>
<name>A0A0N8GP59_9CHLR</name>
<comment type="caution">
    <text evidence="2">The sequence shown here is derived from an EMBL/GenBank/DDBJ whole genome shotgun (WGS) entry which is preliminary data.</text>
</comment>
<feature type="region of interest" description="Disordered" evidence="1">
    <location>
        <begin position="1"/>
        <end position="21"/>
    </location>
</feature>